<dbReference type="AlphaFoldDB" id="A0A553DU64"/>
<accession>A0A553DU64</accession>
<evidence type="ECO:0000256" key="1">
    <source>
        <dbReference type="SAM" id="Phobius"/>
    </source>
</evidence>
<name>A0A553DU64_9FLAO</name>
<proteinExistence type="predicted"/>
<gene>
    <name evidence="2" type="ORF">FNW21_13480</name>
</gene>
<keyword evidence="1" id="KW-0812">Transmembrane</keyword>
<sequence>MSTVNLNLYNFLKTEFHLTDAKAKEFAEAIKEEVQNDIKYENIDFKSSVREDFLKLELKMEQNKTELLKWFIGMFFALSLMVIGLYLK</sequence>
<keyword evidence="1" id="KW-1133">Transmembrane helix</keyword>
<protein>
    <recommendedName>
        <fullName evidence="4">DUF1640 domain-containing protein</fullName>
    </recommendedName>
</protein>
<dbReference type="Proteomes" id="UP000316371">
    <property type="component" value="Unassembled WGS sequence"/>
</dbReference>
<organism evidence="2 3">
    <name type="scientific">Flavobacterium restrictum</name>
    <dbReference type="NCBI Taxonomy" id="2594428"/>
    <lineage>
        <taxon>Bacteria</taxon>
        <taxon>Pseudomonadati</taxon>
        <taxon>Bacteroidota</taxon>
        <taxon>Flavobacteriia</taxon>
        <taxon>Flavobacteriales</taxon>
        <taxon>Flavobacteriaceae</taxon>
        <taxon>Flavobacterium</taxon>
    </lineage>
</organism>
<keyword evidence="1" id="KW-0472">Membrane</keyword>
<evidence type="ECO:0000313" key="2">
    <source>
        <dbReference type="EMBL" id="TRX36315.1"/>
    </source>
</evidence>
<evidence type="ECO:0008006" key="4">
    <source>
        <dbReference type="Google" id="ProtNLM"/>
    </source>
</evidence>
<dbReference type="OrthoDB" id="1725737at2"/>
<keyword evidence="3" id="KW-1185">Reference proteome</keyword>
<reference evidence="2 3" key="1">
    <citation type="submission" date="2019-07" db="EMBL/GenBank/DDBJ databases">
        <title>Novel species of Flavobacterium.</title>
        <authorList>
            <person name="Liu Q."/>
            <person name="Xin Y.-H."/>
        </authorList>
    </citation>
    <scope>NUCLEOTIDE SEQUENCE [LARGE SCALE GENOMIC DNA]</scope>
    <source>
        <strain evidence="2 3">LB1R34</strain>
    </source>
</reference>
<dbReference type="EMBL" id="VJZT01000016">
    <property type="protein sequence ID" value="TRX36315.1"/>
    <property type="molecule type" value="Genomic_DNA"/>
</dbReference>
<feature type="transmembrane region" description="Helical" evidence="1">
    <location>
        <begin position="67"/>
        <end position="87"/>
    </location>
</feature>
<comment type="caution">
    <text evidence="2">The sequence shown here is derived from an EMBL/GenBank/DDBJ whole genome shotgun (WGS) entry which is preliminary data.</text>
</comment>
<evidence type="ECO:0000313" key="3">
    <source>
        <dbReference type="Proteomes" id="UP000316371"/>
    </source>
</evidence>